<gene>
    <name evidence="2" type="ORF">MENT_LOCUS13706</name>
</gene>
<dbReference type="EMBL" id="CAJEWN010000074">
    <property type="protein sequence ID" value="CAD2159419.1"/>
    <property type="molecule type" value="Genomic_DNA"/>
</dbReference>
<feature type="transmembrane region" description="Helical" evidence="1">
    <location>
        <begin position="20"/>
        <end position="42"/>
    </location>
</feature>
<name>A0A6V7UJT7_MELEN</name>
<feature type="transmembrane region" description="Helical" evidence="1">
    <location>
        <begin position="98"/>
        <end position="122"/>
    </location>
</feature>
<evidence type="ECO:0000313" key="2">
    <source>
        <dbReference type="EMBL" id="CAD2159419.1"/>
    </source>
</evidence>
<keyword evidence="1" id="KW-0472">Membrane</keyword>
<comment type="caution">
    <text evidence="2">The sequence shown here is derived from an EMBL/GenBank/DDBJ whole genome shotgun (WGS) entry which is preliminary data.</text>
</comment>
<sequence length="204" mass="23971">MSNINLNCLLVEQMIKDTVYSVACWFNIFIILFILLLIFILFREYSKSKISLHCNLIILIANAVVYYLIYSIPTLLILLRYKYLGFTYKDSCELLTPIWLVIFSVSPNYFYLIANTGVHFLIMLERVRATVCIWQYETKGKICAIRGTIVVGIKQLLERAICDSLEDDRWGTLRSTRTINRFSRQIRRVITQLFLFTRFFSADT</sequence>
<evidence type="ECO:0000313" key="3">
    <source>
        <dbReference type="Proteomes" id="UP000580250"/>
    </source>
</evidence>
<feature type="transmembrane region" description="Helical" evidence="1">
    <location>
        <begin position="54"/>
        <end position="78"/>
    </location>
</feature>
<protein>
    <submittedName>
        <fullName evidence="2">Uncharacterized protein</fullName>
    </submittedName>
</protein>
<dbReference type="AlphaFoldDB" id="A0A6V7UJT7"/>
<keyword evidence="1" id="KW-0812">Transmembrane</keyword>
<organism evidence="2 3">
    <name type="scientific">Meloidogyne enterolobii</name>
    <name type="common">Root-knot nematode worm</name>
    <name type="synonym">Meloidogyne mayaguensis</name>
    <dbReference type="NCBI Taxonomy" id="390850"/>
    <lineage>
        <taxon>Eukaryota</taxon>
        <taxon>Metazoa</taxon>
        <taxon>Ecdysozoa</taxon>
        <taxon>Nematoda</taxon>
        <taxon>Chromadorea</taxon>
        <taxon>Rhabditida</taxon>
        <taxon>Tylenchina</taxon>
        <taxon>Tylenchomorpha</taxon>
        <taxon>Tylenchoidea</taxon>
        <taxon>Meloidogynidae</taxon>
        <taxon>Meloidogyninae</taxon>
        <taxon>Meloidogyne</taxon>
    </lineage>
</organism>
<dbReference type="Proteomes" id="UP000580250">
    <property type="component" value="Unassembled WGS sequence"/>
</dbReference>
<evidence type="ECO:0000256" key="1">
    <source>
        <dbReference type="SAM" id="Phobius"/>
    </source>
</evidence>
<proteinExistence type="predicted"/>
<keyword evidence="1" id="KW-1133">Transmembrane helix</keyword>
<accession>A0A6V7UJT7</accession>
<reference evidence="2 3" key="1">
    <citation type="submission" date="2020-08" db="EMBL/GenBank/DDBJ databases">
        <authorList>
            <person name="Koutsovoulos G."/>
            <person name="Danchin GJ E."/>
        </authorList>
    </citation>
    <scope>NUCLEOTIDE SEQUENCE [LARGE SCALE GENOMIC DNA]</scope>
</reference>